<dbReference type="WBParaSite" id="GPUH_0002493501-mRNA-1">
    <property type="protein sequence ID" value="GPUH_0002493501-mRNA-1"/>
    <property type="gene ID" value="GPUH_0002493501"/>
</dbReference>
<evidence type="ECO:0000256" key="5">
    <source>
        <dbReference type="ARBA" id="ARBA00023242"/>
    </source>
</evidence>
<comment type="similarity">
    <text evidence="2">Belongs to the REXO1/REXO3 family.</text>
</comment>
<keyword evidence="5" id="KW-0539">Nucleus</keyword>
<dbReference type="InterPro" id="IPR012337">
    <property type="entry name" value="RNaseH-like_sf"/>
</dbReference>
<dbReference type="Proteomes" id="UP000271098">
    <property type="component" value="Unassembled WGS sequence"/>
</dbReference>
<feature type="signal peptide" evidence="6">
    <location>
        <begin position="1"/>
        <end position="19"/>
    </location>
</feature>
<keyword evidence="6" id="KW-0732">Signal</keyword>
<evidence type="ECO:0000313" key="7">
    <source>
        <dbReference type="EMBL" id="VDN43490.1"/>
    </source>
</evidence>
<dbReference type="GO" id="GO:0004527">
    <property type="term" value="F:exonuclease activity"/>
    <property type="evidence" value="ECO:0007669"/>
    <property type="project" value="InterPro"/>
</dbReference>
<feature type="chain" id="PRO_5043139359" evidence="6">
    <location>
        <begin position="20"/>
        <end position="143"/>
    </location>
</feature>
<evidence type="ECO:0000256" key="1">
    <source>
        <dbReference type="ARBA" id="ARBA00004123"/>
    </source>
</evidence>
<keyword evidence="4" id="KW-0378">Hydrolase</keyword>
<evidence type="ECO:0000313" key="8">
    <source>
        <dbReference type="Proteomes" id="UP000271098"/>
    </source>
</evidence>
<dbReference type="EMBL" id="UYRT01102967">
    <property type="protein sequence ID" value="VDN43490.1"/>
    <property type="molecule type" value="Genomic_DNA"/>
</dbReference>
<keyword evidence="3" id="KW-0540">Nuclease</keyword>
<evidence type="ECO:0000256" key="4">
    <source>
        <dbReference type="ARBA" id="ARBA00022801"/>
    </source>
</evidence>
<evidence type="ECO:0000256" key="2">
    <source>
        <dbReference type="ARBA" id="ARBA00006357"/>
    </source>
</evidence>
<gene>
    <name evidence="7" type="ORF">GPUH_LOCUS24904</name>
</gene>
<dbReference type="AlphaFoldDB" id="A0A183EVB4"/>
<organism evidence="9">
    <name type="scientific">Gongylonema pulchrum</name>
    <dbReference type="NCBI Taxonomy" id="637853"/>
    <lineage>
        <taxon>Eukaryota</taxon>
        <taxon>Metazoa</taxon>
        <taxon>Ecdysozoa</taxon>
        <taxon>Nematoda</taxon>
        <taxon>Chromadorea</taxon>
        <taxon>Rhabditida</taxon>
        <taxon>Spirurina</taxon>
        <taxon>Spiruromorpha</taxon>
        <taxon>Spiruroidea</taxon>
        <taxon>Gongylonematidae</taxon>
        <taxon>Gongylonema</taxon>
    </lineage>
</organism>
<evidence type="ECO:0000256" key="3">
    <source>
        <dbReference type="ARBA" id="ARBA00022722"/>
    </source>
</evidence>
<dbReference type="PANTHER" id="PTHR12801">
    <property type="entry name" value="RNA EXONUCLEASE REXO1 / RECO3 FAMILY MEMBER-RELATED"/>
    <property type="match status" value="1"/>
</dbReference>
<dbReference type="InterPro" id="IPR036397">
    <property type="entry name" value="RNaseH_sf"/>
</dbReference>
<dbReference type="OrthoDB" id="206335at2759"/>
<dbReference type="InterPro" id="IPR047021">
    <property type="entry name" value="REXO1/3/4-like"/>
</dbReference>
<name>A0A183EVB4_9BILA</name>
<evidence type="ECO:0000313" key="9">
    <source>
        <dbReference type="WBParaSite" id="GPUH_0002493501-mRNA-1"/>
    </source>
</evidence>
<dbReference type="SUPFAM" id="SSF53098">
    <property type="entry name" value="Ribonuclease H-like"/>
    <property type="match status" value="1"/>
</dbReference>
<protein>
    <submittedName>
        <fullName evidence="9">Exonuclease domain-containing protein</fullName>
    </submittedName>
</protein>
<comment type="subcellular location">
    <subcellularLocation>
        <location evidence="1">Nucleus</location>
    </subcellularLocation>
</comment>
<evidence type="ECO:0000256" key="6">
    <source>
        <dbReference type="SAM" id="SignalP"/>
    </source>
</evidence>
<dbReference type="GO" id="GO:0005634">
    <property type="term" value="C:nucleus"/>
    <property type="evidence" value="ECO:0007669"/>
    <property type="project" value="UniProtKB-SubCell"/>
</dbReference>
<dbReference type="Gene3D" id="3.30.420.10">
    <property type="entry name" value="Ribonuclease H-like superfamily/Ribonuclease H"/>
    <property type="match status" value="1"/>
</dbReference>
<reference evidence="9" key="1">
    <citation type="submission" date="2016-06" db="UniProtKB">
        <authorList>
            <consortium name="WormBaseParasite"/>
        </authorList>
    </citation>
    <scope>IDENTIFICATION</scope>
</reference>
<keyword evidence="8" id="KW-1185">Reference proteome</keyword>
<dbReference type="GO" id="GO:0003676">
    <property type="term" value="F:nucleic acid binding"/>
    <property type="evidence" value="ECO:0007669"/>
    <property type="project" value="InterPro"/>
</dbReference>
<accession>A0A183EVB4</accession>
<sequence length="143" mass="16199">MSIFAFLIEFFCQICGFLARGLWESRYSCCQSDLSITGCCVADCHVTDTAPRSILQTYIETPPPSGPKDSRSKKVYAFDCEMVYTAWGTILARISMVDVKNKLVLDLIIRPEHKITDCNTRFSGLTLEHFQEAQCNLQQVFLP</sequence>
<dbReference type="PANTHER" id="PTHR12801:SF115">
    <property type="entry name" value="FI18136P1-RELATED"/>
    <property type="match status" value="1"/>
</dbReference>
<proteinExistence type="inferred from homology"/>
<reference evidence="7 8" key="2">
    <citation type="submission" date="2018-11" db="EMBL/GenBank/DDBJ databases">
        <authorList>
            <consortium name="Pathogen Informatics"/>
        </authorList>
    </citation>
    <scope>NUCLEOTIDE SEQUENCE [LARGE SCALE GENOMIC DNA]</scope>
</reference>